<gene>
    <name evidence="2" type="ORF">PADG_07706</name>
</gene>
<evidence type="ECO:0000313" key="2">
    <source>
        <dbReference type="EMBL" id="EEH42886.1"/>
    </source>
</evidence>
<protein>
    <submittedName>
        <fullName evidence="2">Uncharacterized protein</fullName>
    </submittedName>
</protein>
<keyword evidence="3" id="KW-1185">Reference proteome</keyword>
<accession>C1GKC0</accession>
<reference evidence="2 3" key="1">
    <citation type="journal article" date="2011" name="PLoS Genet.">
        <title>Comparative genomic analysis of human fungal pathogens causing paracoccidioidomycosis.</title>
        <authorList>
            <person name="Desjardins C.A."/>
            <person name="Champion M.D."/>
            <person name="Holder J.W."/>
            <person name="Muszewska A."/>
            <person name="Goldberg J."/>
            <person name="Bailao A.M."/>
            <person name="Brigido M.M."/>
            <person name="Ferreira M.E."/>
            <person name="Garcia A.M."/>
            <person name="Grynberg M."/>
            <person name="Gujja S."/>
            <person name="Heiman D.I."/>
            <person name="Henn M.R."/>
            <person name="Kodira C.D."/>
            <person name="Leon-Narvaez H."/>
            <person name="Longo L.V."/>
            <person name="Ma L.J."/>
            <person name="Malavazi I."/>
            <person name="Matsuo A.L."/>
            <person name="Morais F.V."/>
            <person name="Pereira M."/>
            <person name="Rodriguez-Brito S."/>
            <person name="Sakthikumar S."/>
            <person name="Salem-Izacc S.M."/>
            <person name="Sykes S.M."/>
            <person name="Teixeira M.M."/>
            <person name="Vallejo M.C."/>
            <person name="Walter M.E."/>
            <person name="Yandava C."/>
            <person name="Young S."/>
            <person name="Zeng Q."/>
            <person name="Zucker J."/>
            <person name="Felipe M.S."/>
            <person name="Goldman G.H."/>
            <person name="Haas B.J."/>
            <person name="McEwen J.G."/>
            <person name="Nino-Vega G."/>
            <person name="Puccia R."/>
            <person name="San-Blas G."/>
            <person name="Soares C.M."/>
            <person name="Birren B.W."/>
            <person name="Cuomo C.A."/>
        </authorList>
    </citation>
    <scope>NUCLEOTIDE SEQUENCE [LARGE SCALE GENOMIC DNA]</scope>
    <source>
        <strain evidence="2 3">Pb18</strain>
    </source>
</reference>
<dbReference type="AlphaFoldDB" id="C1GKC0"/>
<dbReference type="KEGG" id="pbn:PADG_07706"/>
<evidence type="ECO:0000313" key="3">
    <source>
        <dbReference type="Proteomes" id="UP000001628"/>
    </source>
</evidence>
<dbReference type="VEuPathDB" id="FungiDB:PADG_07706"/>
<dbReference type="InParanoid" id="C1GKC0"/>
<dbReference type="EMBL" id="KN275968">
    <property type="protein sequence ID" value="EEH42886.1"/>
    <property type="molecule type" value="Genomic_DNA"/>
</dbReference>
<name>C1GKC0_PARBD</name>
<organism evidence="2 3">
    <name type="scientific">Paracoccidioides brasiliensis (strain Pb18)</name>
    <dbReference type="NCBI Taxonomy" id="502780"/>
    <lineage>
        <taxon>Eukaryota</taxon>
        <taxon>Fungi</taxon>
        <taxon>Dikarya</taxon>
        <taxon>Ascomycota</taxon>
        <taxon>Pezizomycotina</taxon>
        <taxon>Eurotiomycetes</taxon>
        <taxon>Eurotiomycetidae</taxon>
        <taxon>Onygenales</taxon>
        <taxon>Ajellomycetaceae</taxon>
        <taxon>Paracoccidioides</taxon>
    </lineage>
</organism>
<feature type="region of interest" description="Disordered" evidence="1">
    <location>
        <begin position="1"/>
        <end position="21"/>
    </location>
</feature>
<dbReference type="HOGENOM" id="CLU_2146635_0_0_1"/>
<dbReference type="RefSeq" id="XP_010763115.1">
    <property type="nucleotide sequence ID" value="XM_010764813.1"/>
</dbReference>
<proteinExistence type="predicted"/>
<dbReference type="Proteomes" id="UP000001628">
    <property type="component" value="Unassembled WGS sequence"/>
</dbReference>
<sequence length="112" mass="12604">MKQGSKVAHEDIIPGQGATPNRKGWSWLFGKRVVWIARIHAQAPEKRKHFQGLNLIQGETLFLYQFDGPQSAHEKFSMSGKRRGVVVPSGGATVARQQHENCQILEKLIMNL</sequence>
<dbReference type="GeneID" id="22586152"/>
<evidence type="ECO:0000256" key="1">
    <source>
        <dbReference type="SAM" id="MobiDB-lite"/>
    </source>
</evidence>